<keyword evidence="3" id="KW-1185">Reference proteome</keyword>
<evidence type="ECO:0000256" key="1">
    <source>
        <dbReference type="SAM" id="SignalP"/>
    </source>
</evidence>
<accession>A0A9X2HX64</accession>
<dbReference type="RefSeq" id="WP_253967552.1">
    <property type="nucleotide sequence ID" value="NZ_JAMFTH010000001.1"/>
</dbReference>
<name>A0A9X2HX64_9GAMM</name>
<dbReference type="EMBL" id="JAMFTH010000001">
    <property type="protein sequence ID" value="MCP8899299.1"/>
    <property type="molecule type" value="Genomic_DNA"/>
</dbReference>
<protein>
    <recommendedName>
        <fullName evidence="4">Alginate export domain-containing protein</fullName>
    </recommendedName>
</protein>
<proteinExistence type="predicted"/>
<gene>
    <name evidence="2" type="ORF">M6D89_08335</name>
</gene>
<dbReference type="AlphaFoldDB" id="A0A9X2HX64"/>
<dbReference type="Proteomes" id="UP001139319">
    <property type="component" value="Unassembled WGS sequence"/>
</dbReference>
<evidence type="ECO:0000313" key="3">
    <source>
        <dbReference type="Proteomes" id="UP001139319"/>
    </source>
</evidence>
<evidence type="ECO:0008006" key="4">
    <source>
        <dbReference type="Google" id="ProtNLM"/>
    </source>
</evidence>
<keyword evidence="1" id="KW-0732">Signal</keyword>
<organism evidence="2 3">
    <name type="scientific">Gilvimarinus xylanilyticus</name>
    <dbReference type="NCBI Taxonomy" id="2944139"/>
    <lineage>
        <taxon>Bacteria</taxon>
        <taxon>Pseudomonadati</taxon>
        <taxon>Pseudomonadota</taxon>
        <taxon>Gammaproteobacteria</taxon>
        <taxon>Cellvibrionales</taxon>
        <taxon>Cellvibrionaceae</taxon>
        <taxon>Gilvimarinus</taxon>
    </lineage>
</organism>
<feature type="chain" id="PRO_5040767354" description="Alginate export domain-containing protein" evidence="1">
    <location>
        <begin position="20"/>
        <end position="331"/>
    </location>
</feature>
<sequence>MRFSATFFLLATASSPVPADWSIDPSLIAFGDVYAIPEHHLEAADNDADLWLRRLYLTLDLTPAELPVSLRLRSETNGPDHIAEGDDFSNQLKDAYLAWDIHRHQVIFGKQSALTFQRIESFWQFRSLEKTAPDLQGITSRIFGLGVNGPLFSDKIRYAIATSTSATLGVDHAQQAKYQASLDVKLTERLSLELYADGLKSEHETPSANTEQVFIRWQDDKTRIGAHYTHRDSRGGNNTPGDVELFSVFASTSATPWPLIARVDRLLKPSARGENIDYMPFSPESKSTLYILGSEYRLSPEFRLLPNIEYVDYDGDITSDWYLKLTLEFSL</sequence>
<reference evidence="2" key="2">
    <citation type="submission" date="2023-01" db="EMBL/GenBank/DDBJ databases">
        <title>Gilvimarinus xylanilyticus HB14 isolated from Caulerpa lentillifera aquaculture base in Hainan, China.</title>
        <authorList>
            <person name="Zhang Y.-J."/>
        </authorList>
    </citation>
    <scope>NUCLEOTIDE SEQUENCE</scope>
    <source>
        <strain evidence="2">HB14</strain>
    </source>
</reference>
<feature type="signal peptide" evidence="1">
    <location>
        <begin position="1"/>
        <end position="19"/>
    </location>
</feature>
<dbReference type="SUPFAM" id="SSF56935">
    <property type="entry name" value="Porins"/>
    <property type="match status" value="1"/>
</dbReference>
<comment type="caution">
    <text evidence="2">The sequence shown here is derived from an EMBL/GenBank/DDBJ whole genome shotgun (WGS) entry which is preliminary data.</text>
</comment>
<reference evidence="2" key="1">
    <citation type="submission" date="2022-05" db="EMBL/GenBank/DDBJ databases">
        <authorList>
            <person name="Sun H.-N."/>
        </authorList>
    </citation>
    <scope>NUCLEOTIDE SEQUENCE</scope>
    <source>
        <strain evidence="2">HB14</strain>
    </source>
</reference>
<evidence type="ECO:0000313" key="2">
    <source>
        <dbReference type="EMBL" id="MCP8899299.1"/>
    </source>
</evidence>